<dbReference type="Pfam" id="PF13862">
    <property type="entry name" value="BCCIP"/>
    <property type="match status" value="1"/>
</dbReference>
<gene>
    <name evidence="5" type="primary">LOC111101157</name>
</gene>
<dbReference type="PIRSF" id="PIRSF028983">
    <property type="entry name" value="BCP1"/>
    <property type="match status" value="1"/>
</dbReference>
<dbReference type="PANTHER" id="PTHR13261:SF0">
    <property type="entry name" value="BRCA2 AND CDKN1A-INTERACTING PROTEIN"/>
    <property type="match status" value="1"/>
</dbReference>
<proteinExistence type="inferred from homology"/>
<dbReference type="AlphaFoldDB" id="A0A8B8ACK4"/>
<evidence type="ECO:0000256" key="2">
    <source>
        <dbReference type="PIRNR" id="PIRNR028983"/>
    </source>
</evidence>
<sequence length="284" mass="32264">MASKKKRVEDVETAEQMSDQSDGEDMEDETEMEVNEEIQVDFEARVPEGSDFHGIRTLLQQLFLKANINLSEMTDIIISQGKVGSVVKQSYIPEEDEDDEDMAEDDPVLAVTSVINVTDKKDMECVKQVRSLLVSQCQKCGGDGRFSKVLNDGDHHVGLLVSERYINIPPQISVPMFESLLKEVEKCKSKKMKYDFAYYILICKTYRQKGQKDSPLFYTNAEEEFLKEVSEVSFQYSVQAERDTVVAGSWDAEDQFEAFRTVLLIPADKLQHGVEKIKTELATT</sequence>
<organism evidence="4 5">
    <name type="scientific">Crassostrea virginica</name>
    <name type="common">Eastern oyster</name>
    <dbReference type="NCBI Taxonomy" id="6565"/>
    <lineage>
        <taxon>Eukaryota</taxon>
        <taxon>Metazoa</taxon>
        <taxon>Spiralia</taxon>
        <taxon>Lophotrochozoa</taxon>
        <taxon>Mollusca</taxon>
        <taxon>Bivalvia</taxon>
        <taxon>Autobranchia</taxon>
        <taxon>Pteriomorphia</taxon>
        <taxon>Ostreida</taxon>
        <taxon>Ostreoidea</taxon>
        <taxon>Ostreidae</taxon>
        <taxon>Crassostrea</taxon>
    </lineage>
</organism>
<evidence type="ECO:0000256" key="3">
    <source>
        <dbReference type="SAM" id="MobiDB-lite"/>
    </source>
</evidence>
<evidence type="ECO:0000313" key="5">
    <source>
        <dbReference type="RefSeq" id="XP_022289211.1"/>
    </source>
</evidence>
<feature type="compositionally biased region" description="Acidic residues" evidence="3">
    <location>
        <begin position="21"/>
        <end position="33"/>
    </location>
</feature>
<protein>
    <recommendedName>
        <fullName evidence="2">Protein BCCIP homolog</fullName>
    </recommendedName>
</protein>
<dbReference type="InterPro" id="IPR025602">
    <property type="entry name" value="BCP1_family"/>
</dbReference>
<comment type="similarity">
    <text evidence="1 2">Belongs to the BCP1 family.</text>
</comment>
<name>A0A8B8ACK4_CRAVI</name>
<dbReference type="RefSeq" id="XP_022289211.1">
    <property type="nucleotide sequence ID" value="XM_022433503.1"/>
</dbReference>
<dbReference type="Proteomes" id="UP000694844">
    <property type="component" value="Chromosome 6"/>
</dbReference>
<reference evidence="5" key="1">
    <citation type="submission" date="2025-08" db="UniProtKB">
        <authorList>
            <consortium name="RefSeq"/>
        </authorList>
    </citation>
    <scope>IDENTIFICATION</scope>
    <source>
        <tissue evidence="5">Whole sample</tissue>
    </source>
</reference>
<accession>A0A8B8ACK4</accession>
<dbReference type="GeneID" id="111101157"/>
<dbReference type="OrthoDB" id="27543at2759"/>
<dbReference type="GO" id="GO:0005634">
    <property type="term" value="C:nucleus"/>
    <property type="evidence" value="ECO:0007669"/>
    <property type="project" value="TreeGrafter"/>
</dbReference>
<dbReference type="KEGG" id="cvn:111101157"/>
<evidence type="ECO:0000256" key="1">
    <source>
        <dbReference type="ARBA" id="ARBA00006781"/>
    </source>
</evidence>
<keyword evidence="4" id="KW-1185">Reference proteome</keyword>
<evidence type="ECO:0000313" key="4">
    <source>
        <dbReference type="Proteomes" id="UP000694844"/>
    </source>
</evidence>
<feature type="region of interest" description="Disordered" evidence="3">
    <location>
        <begin position="1"/>
        <end position="33"/>
    </location>
</feature>
<dbReference type="PANTHER" id="PTHR13261">
    <property type="entry name" value="BRCA2 AND CDKN1A INTERACTING PROTEIN"/>
    <property type="match status" value="1"/>
</dbReference>